<dbReference type="OrthoDB" id="310895at2759"/>
<dbReference type="InterPro" id="IPR016162">
    <property type="entry name" value="Ald_DH_N"/>
</dbReference>
<dbReference type="Proteomes" id="UP000053660">
    <property type="component" value="Unassembled WGS sequence"/>
</dbReference>
<dbReference type="PROSITE" id="PS00070">
    <property type="entry name" value="ALDEHYDE_DEHYDR_CYS"/>
    <property type="match status" value="1"/>
</dbReference>
<accession>A0A0B1SHD2</accession>
<reference evidence="5 6" key="1">
    <citation type="submission" date="2014-03" db="EMBL/GenBank/DDBJ databases">
        <title>Draft genome of the hookworm Oesophagostomum dentatum.</title>
        <authorList>
            <person name="Mitreva M."/>
        </authorList>
    </citation>
    <scope>NUCLEOTIDE SEQUENCE [LARGE SCALE GENOMIC DNA]</scope>
    <source>
        <strain evidence="5 6">OD-Hann</strain>
    </source>
</reference>
<evidence type="ECO:0000259" key="4">
    <source>
        <dbReference type="Pfam" id="PF00171"/>
    </source>
</evidence>
<dbReference type="Gene3D" id="3.40.605.10">
    <property type="entry name" value="Aldehyde Dehydrogenase, Chain A, domain 1"/>
    <property type="match status" value="1"/>
</dbReference>
<dbReference type="Gene3D" id="3.40.309.10">
    <property type="entry name" value="Aldehyde Dehydrogenase, Chain A, domain 2"/>
    <property type="match status" value="1"/>
</dbReference>
<evidence type="ECO:0000313" key="5">
    <source>
        <dbReference type="EMBL" id="KHJ84723.1"/>
    </source>
</evidence>
<evidence type="ECO:0000256" key="2">
    <source>
        <dbReference type="PROSITE-ProRule" id="PRU10007"/>
    </source>
</evidence>
<dbReference type="InterPro" id="IPR015590">
    <property type="entry name" value="Aldehyde_DH_dom"/>
</dbReference>
<dbReference type="Pfam" id="PF00171">
    <property type="entry name" value="Aldedh"/>
    <property type="match status" value="1"/>
</dbReference>
<feature type="active site" evidence="2">
    <location>
        <position position="49"/>
    </location>
</feature>
<evidence type="ECO:0000256" key="3">
    <source>
        <dbReference type="RuleBase" id="RU003345"/>
    </source>
</evidence>
<dbReference type="InterPro" id="IPR029510">
    <property type="entry name" value="Ald_DH_CS_GLU"/>
</dbReference>
<name>A0A0B1SHD2_OESDE</name>
<dbReference type="EMBL" id="KN567077">
    <property type="protein sequence ID" value="KHJ84723.1"/>
    <property type="molecule type" value="Genomic_DNA"/>
</dbReference>
<protein>
    <submittedName>
        <fullName evidence="5">Aldehyde dehydrogenase family protein</fullName>
    </submittedName>
</protein>
<dbReference type="InterPro" id="IPR016163">
    <property type="entry name" value="Ald_DH_C"/>
</dbReference>
<gene>
    <name evidence="5" type="ORF">OESDEN_15560</name>
</gene>
<keyword evidence="6" id="KW-1185">Reference proteome</keyword>
<dbReference type="SUPFAM" id="SSF53720">
    <property type="entry name" value="ALDH-like"/>
    <property type="match status" value="1"/>
</dbReference>
<dbReference type="PANTHER" id="PTHR11699">
    <property type="entry name" value="ALDEHYDE DEHYDROGENASE-RELATED"/>
    <property type="match status" value="1"/>
</dbReference>
<feature type="domain" description="Aldehyde dehydrogenase" evidence="4">
    <location>
        <begin position="1"/>
        <end position="151"/>
    </location>
</feature>
<dbReference type="InterPro" id="IPR016160">
    <property type="entry name" value="Ald_DH_CS_CYS"/>
</dbReference>
<dbReference type="AlphaFoldDB" id="A0A0B1SHD2"/>
<proteinExistence type="inferred from homology"/>
<dbReference type="GO" id="GO:0016620">
    <property type="term" value="F:oxidoreductase activity, acting on the aldehyde or oxo group of donors, NAD or NADP as acceptor"/>
    <property type="evidence" value="ECO:0007669"/>
    <property type="project" value="InterPro"/>
</dbReference>
<dbReference type="PROSITE" id="PS00687">
    <property type="entry name" value="ALDEHYDE_DEHYDR_GLU"/>
    <property type="match status" value="1"/>
</dbReference>
<comment type="similarity">
    <text evidence="3">Belongs to the aldehyde dehydrogenase family.</text>
</comment>
<organism evidence="5 6">
    <name type="scientific">Oesophagostomum dentatum</name>
    <name type="common">Nodular worm</name>
    <dbReference type="NCBI Taxonomy" id="61180"/>
    <lineage>
        <taxon>Eukaryota</taxon>
        <taxon>Metazoa</taxon>
        <taxon>Ecdysozoa</taxon>
        <taxon>Nematoda</taxon>
        <taxon>Chromadorea</taxon>
        <taxon>Rhabditida</taxon>
        <taxon>Rhabditina</taxon>
        <taxon>Rhabditomorpha</taxon>
        <taxon>Strongyloidea</taxon>
        <taxon>Strongylidae</taxon>
        <taxon>Oesophagostomum</taxon>
    </lineage>
</organism>
<dbReference type="InterPro" id="IPR016161">
    <property type="entry name" value="Ald_DH/histidinol_DH"/>
</dbReference>
<keyword evidence="1 3" id="KW-0560">Oxidoreductase</keyword>
<sequence length="152" mass="16064">MVTGSGGRVGNAIAGHMGIGKVTFTGSTDIGKVVMTSAAQSNVKRVTLELGGKSPNIVFADADLDLATRIVHHGLFLNQGQTCCNGTRVFVEGKIYDQFIAKSKELAQKRVLGDPFDPITDQGPQIDEAQVKIISDYVESGIKEGAKLVCGK</sequence>
<evidence type="ECO:0000256" key="1">
    <source>
        <dbReference type="ARBA" id="ARBA00023002"/>
    </source>
</evidence>
<evidence type="ECO:0000313" key="6">
    <source>
        <dbReference type="Proteomes" id="UP000053660"/>
    </source>
</evidence>